<accession>A0AC59ZSG3</accession>
<gene>
    <name evidence="1" type="ORF">MRATA1EN22A_LOCUS22533</name>
</gene>
<organism evidence="1 2">
    <name type="scientific">Rangifer tarandus platyrhynchus</name>
    <name type="common">Svalbard reindeer</name>
    <dbReference type="NCBI Taxonomy" id="3082113"/>
    <lineage>
        <taxon>Eukaryota</taxon>
        <taxon>Metazoa</taxon>
        <taxon>Chordata</taxon>
        <taxon>Craniata</taxon>
        <taxon>Vertebrata</taxon>
        <taxon>Euteleostomi</taxon>
        <taxon>Mammalia</taxon>
        <taxon>Eutheria</taxon>
        <taxon>Laurasiatheria</taxon>
        <taxon>Artiodactyla</taxon>
        <taxon>Ruminantia</taxon>
        <taxon>Pecora</taxon>
        <taxon>Cervidae</taxon>
        <taxon>Odocoileinae</taxon>
        <taxon>Rangifer</taxon>
    </lineage>
</organism>
<evidence type="ECO:0000313" key="1">
    <source>
        <dbReference type="EMBL" id="CAN0505336.1"/>
    </source>
</evidence>
<evidence type="ECO:0000313" key="2">
    <source>
        <dbReference type="Proteomes" id="UP001162501"/>
    </source>
</evidence>
<sequence length="137" mass="15082">MAAYLTHFGPLLLKPKASASFSWGGEGREETQQSCDIAVVPVPLLIPILWVVKVLGCNWMGQQESPDLRSGPATESSLRRRRLLASTGCAGRCEGKDAAFSVRDVPGSHTRGAFTRIRQQRAQWRRGETFDVSKLGR</sequence>
<reference evidence="1" key="2">
    <citation type="submission" date="2025-03" db="EMBL/GenBank/DDBJ databases">
        <authorList>
            <consortium name="ELIXIR-Norway"/>
            <consortium name="Elixir Norway"/>
        </authorList>
    </citation>
    <scope>NUCLEOTIDE SEQUENCE</scope>
</reference>
<reference evidence="1" key="1">
    <citation type="submission" date="2023-05" db="EMBL/GenBank/DDBJ databases">
        <authorList>
            <consortium name="ELIXIR-Norway"/>
        </authorList>
    </citation>
    <scope>NUCLEOTIDE SEQUENCE</scope>
</reference>
<protein>
    <submittedName>
        <fullName evidence="1">Uncharacterized protein</fullName>
    </submittedName>
</protein>
<dbReference type="Proteomes" id="UP001162501">
    <property type="component" value="Chromosome 4"/>
</dbReference>
<name>A0AC59ZSG3_RANTA</name>
<proteinExistence type="predicted"/>
<dbReference type="EMBL" id="OX596088">
    <property type="protein sequence ID" value="CAN0505336.1"/>
    <property type="molecule type" value="Genomic_DNA"/>
</dbReference>